<keyword evidence="3" id="KW-1185">Reference proteome</keyword>
<keyword evidence="1" id="KW-0175">Coiled coil</keyword>
<organism evidence="2 3">
    <name type="scientific">Morella rubra</name>
    <name type="common">Chinese bayberry</name>
    <dbReference type="NCBI Taxonomy" id="262757"/>
    <lineage>
        <taxon>Eukaryota</taxon>
        <taxon>Viridiplantae</taxon>
        <taxon>Streptophyta</taxon>
        <taxon>Embryophyta</taxon>
        <taxon>Tracheophyta</taxon>
        <taxon>Spermatophyta</taxon>
        <taxon>Magnoliopsida</taxon>
        <taxon>eudicotyledons</taxon>
        <taxon>Gunneridae</taxon>
        <taxon>Pentapetalae</taxon>
        <taxon>rosids</taxon>
        <taxon>fabids</taxon>
        <taxon>Fagales</taxon>
        <taxon>Myricaceae</taxon>
        <taxon>Morella</taxon>
    </lineage>
</organism>
<reference evidence="2 3" key="1">
    <citation type="journal article" date="2019" name="Plant Biotechnol. J.">
        <title>The red bayberry genome and genetic basis of sex determination.</title>
        <authorList>
            <person name="Jia H.M."/>
            <person name="Jia H.J."/>
            <person name="Cai Q.L."/>
            <person name="Wang Y."/>
            <person name="Zhao H.B."/>
            <person name="Yang W.F."/>
            <person name="Wang G.Y."/>
            <person name="Li Y.H."/>
            <person name="Zhan D.L."/>
            <person name="Shen Y.T."/>
            <person name="Niu Q.F."/>
            <person name="Chang L."/>
            <person name="Qiu J."/>
            <person name="Zhao L."/>
            <person name="Xie H.B."/>
            <person name="Fu W.Y."/>
            <person name="Jin J."/>
            <person name="Li X.W."/>
            <person name="Jiao Y."/>
            <person name="Zhou C.C."/>
            <person name="Tu T."/>
            <person name="Chai C.Y."/>
            <person name="Gao J.L."/>
            <person name="Fan L.J."/>
            <person name="van de Weg E."/>
            <person name="Wang J.Y."/>
            <person name="Gao Z.S."/>
        </authorList>
    </citation>
    <scope>NUCLEOTIDE SEQUENCE [LARGE SCALE GENOMIC DNA]</scope>
    <source>
        <tissue evidence="2">Leaves</tissue>
    </source>
</reference>
<proteinExistence type="predicted"/>
<dbReference type="Proteomes" id="UP000516437">
    <property type="component" value="Unassembled WGS sequence"/>
</dbReference>
<name>A0A6A1WTG4_9ROSI</name>
<evidence type="ECO:0000256" key="1">
    <source>
        <dbReference type="SAM" id="Coils"/>
    </source>
</evidence>
<evidence type="ECO:0000313" key="2">
    <source>
        <dbReference type="EMBL" id="KAB1228036.1"/>
    </source>
</evidence>
<comment type="caution">
    <text evidence="2">The sequence shown here is derived from an EMBL/GenBank/DDBJ whole genome shotgun (WGS) entry which is preliminary data.</text>
</comment>
<accession>A0A6A1WTG4</accession>
<sequence length="190" mass="20912">MGSMSSYPDGTWSDEAARNIFEQVTKLITQRSQEEGGPLEPLGENELFHSVIGTRPGYLRGQRRGLSPAEKQITAEVQMERGALEEKLGEMKQKLQEESAAKTVIQEQLQAETAARAEMEARLQAESAARTAMEARQRAKFMVALDSLRSQTSSSSATIIIDMLLVAMHLHFPTTIAPNAILLYAVGAMF</sequence>
<dbReference type="EMBL" id="RXIC02000015">
    <property type="protein sequence ID" value="KAB1228036.1"/>
    <property type="molecule type" value="Genomic_DNA"/>
</dbReference>
<dbReference type="AlphaFoldDB" id="A0A6A1WTG4"/>
<evidence type="ECO:0000313" key="3">
    <source>
        <dbReference type="Proteomes" id="UP000516437"/>
    </source>
</evidence>
<gene>
    <name evidence="2" type="ORF">CJ030_MR1G007977</name>
</gene>
<feature type="coiled-coil region" evidence="1">
    <location>
        <begin position="81"/>
        <end position="136"/>
    </location>
</feature>
<protein>
    <submittedName>
        <fullName evidence="2">Uncharacterized protein</fullName>
    </submittedName>
</protein>